<protein>
    <recommendedName>
        <fullName evidence="5">Lipoprotein</fullName>
    </recommendedName>
</protein>
<proteinExistence type="predicted"/>
<gene>
    <name evidence="3" type="ORF">MSEDJ_20860</name>
</gene>
<feature type="compositionally biased region" description="Polar residues" evidence="1">
    <location>
        <begin position="40"/>
        <end position="54"/>
    </location>
</feature>
<dbReference type="KEGG" id="msei:MSEDJ_20860"/>
<reference evidence="3 4" key="1">
    <citation type="journal article" date="2019" name="Emerg. Microbes Infect.">
        <title>Comprehensive subspecies identification of 175 nontuberculous mycobacteria species based on 7547 genomic profiles.</title>
        <authorList>
            <person name="Matsumoto Y."/>
            <person name="Kinjo T."/>
            <person name="Motooka D."/>
            <person name="Nabeya D."/>
            <person name="Jung N."/>
            <person name="Uechi K."/>
            <person name="Horii T."/>
            <person name="Iida T."/>
            <person name="Fujita J."/>
            <person name="Nakamura S."/>
        </authorList>
    </citation>
    <scope>NUCLEOTIDE SEQUENCE [LARGE SCALE GENOMIC DNA]</scope>
    <source>
        <strain evidence="3 4">JCM 17899</strain>
    </source>
</reference>
<evidence type="ECO:0008006" key="5">
    <source>
        <dbReference type="Google" id="ProtNLM"/>
    </source>
</evidence>
<keyword evidence="4" id="KW-1185">Reference proteome</keyword>
<accession>A0A7I7QPJ9</accession>
<dbReference type="AlphaFoldDB" id="A0A7I7QPJ9"/>
<keyword evidence="2" id="KW-0732">Signal</keyword>
<sequence>MSVMRCTKARFMAVVGSAVMLLGPIPLLAGCTDGGGDAPSFTTTQSSLDDSTPTSDRHPEPSGRPDGDDSEIGTGSN</sequence>
<evidence type="ECO:0000256" key="2">
    <source>
        <dbReference type="SAM" id="SignalP"/>
    </source>
</evidence>
<evidence type="ECO:0000256" key="1">
    <source>
        <dbReference type="SAM" id="MobiDB-lite"/>
    </source>
</evidence>
<dbReference type="PROSITE" id="PS51257">
    <property type="entry name" value="PROKAR_LIPOPROTEIN"/>
    <property type="match status" value="1"/>
</dbReference>
<name>A0A7I7QPJ9_9MYCO</name>
<organism evidence="3 4">
    <name type="scientific">Mycolicibacterium sediminis</name>
    <dbReference type="NCBI Taxonomy" id="1286180"/>
    <lineage>
        <taxon>Bacteria</taxon>
        <taxon>Bacillati</taxon>
        <taxon>Actinomycetota</taxon>
        <taxon>Actinomycetes</taxon>
        <taxon>Mycobacteriales</taxon>
        <taxon>Mycobacteriaceae</taxon>
        <taxon>Mycolicibacterium</taxon>
    </lineage>
</organism>
<feature type="chain" id="PRO_5029876199" description="Lipoprotein" evidence="2">
    <location>
        <begin position="30"/>
        <end position="77"/>
    </location>
</feature>
<evidence type="ECO:0000313" key="3">
    <source>
        <dbReference type="EMBL" id="BBY27990.1"/>
    </source>
</evidence>
<dbReference type="EMBL" id="AP022588">
    <property type="protein sequence ID" value="BBY27990.1"/>
    <property type="molecule type" value="Genomic_DNA"/>
</dbReference>
<feature type="compositionally biased region" description="Basic and acidic residues" evidence="1">
    <location>
        <begin position="55"/>
        <end position="67"/>
    </location>
</feature>
<feature type="signal peptide" evidence="2">
    <location>
        <begin position="1"/>
        <end position="29"/>
    </location>
</feature>
<evidence type="ECO:0000313" key="4">
    <source>
        <dbReference type="Proteomes" id="UP000467193"/>
    </source>
</evidence>
<dbReference type="RefSeq" id="WP_163796798.1">
    <property type="nucleotide sequence ID" value="NZ_AP022588.1"/>
</dbReference>
<feature type="region of interest" description="Disordered" evidence="1">
    <location>
        <begin position="31"/>
        <end position="77"/>
    </location>
</feature>
<dbReference type="Proteomes" id="UP000467193">
    <property type="component" value="Chromosome"/>
</dbReference>